<evidence type="ECO:0000256" key="2">
    <source>
        <dbReference type="SAM" id="SignalP"/>
    </source>
</evidence>
<protein>
    <recommendedName>
        <fullName evidence="5">Secreted protein</fullName>
    </recommendedName>
</protein>
<feature type="compositionally biased region" description="Basic residues" evidence="1">
    <location>
        <begin position="64"/>
        <end position="76"/>
    </location>
</feature>
<proteinExistence type="predicted"/>
<evidence type="ECO:0000256" key="1">
    <source>
        <dbReference type="SAM" id="MobiDB-lite"/>
    </source>
</evidence>
<reference evidence="3 4" key="1">
    <citation type="submission" date="2020-08" db="EMBL/GenBank/DDBJ databases">
        <title>Sequencing the genomes of 1000 actinobacteria strains.</title>
        <authorList>
            <person name="Klenk H.-P."/>
        </authorList>
    </citation>
    <scope>NUCLEOTIDE SEQUENCE [LARGE SCALE GENOMIC DNA]</scope>
    <source>
        <strain evidence="3 4">DSM 45790</strain>
    </source>
</reference>
<dbReference type="RefSeq" id="WP_184614688.1">
    <property type="nucleotide sequence ID" value="NZ_BOOS01000055.1"/>
</dbReference>
<organism evidence="3 4">
    <name type="scientific">Sphaerisporangium krabiense</name>
    <dbReference type="NCBI Taxonomy" id="763782"/>
    <lineage>
        <taxon>Bacteria</taxon>
        <taxon>Bacillati</taxon>
        <taxon>Actinomycetota</taxon>
        <taxon>Actinomycetes</taxon>
        <taxon>Streptosporangiales</taxon>
        <taxon>Streptosporangiaceae</taxon>
        <taxon>Sphaerisporangium</taxon>
    </lineage>
</organism>
<dbReference type="EMBL" id="JACHBR010000001">
    <property type="protein sequence ID" value="MBB5629537.1"/>
    <property type="molecule type" value="Genomic_DNA"/>
</dbReference>
<evidence type="ECO:0000313" key="3">
    <source>
        <dbReference type="EMBL" id="MBB5629537.1"/>
    </source>
</evidence>
<comment type="caution">
    <text evidence="3">The sequence shown here is derived from an EMBL/GenBank/DDBJ whole genome shotgun (WGS) entry which is preliminary data.</text>
</comment>
<feature type="chain" id="PRO_5030540681" description="Secreted protein" evidence="2">
    <location>
        <begin position="30"/>
        <end position="189"/>
    </location>
</feature>
<feature type="region of interest" description="Disordered" evidence="1">
    <location>
        <begin position="148"/>
        <end position="189"/>
    </location>
</feature>
<keyword evidence="2" id="KW-0732">Signal</keyword>
<dbReference type="Proteomes" id="UP000588112">
    <property type="component" value="Unassembled WGS sequence"/>
</dbReference>
<feature type="compositionally biased region" description="Basic and acidic residues" evidence="1">
    <location>
        <begin position="157"/>
        <end position="189"/>
    </location>
</feature>
<gene>
    <name evidence="3" type="ORF">BJ981_005236</name>
</gene>
<feature type="region of interest" description="Disordered" evidence="1">
    <location>
        <begin position="45"/>
        <end position="76"/>
    </location>
</feature>
<accession>A0A7W8Z8X4</accession>
<evidence type="ECO:0000313" key="4">
    <source>
        <dbReference type="Proteomes" id="UP000588112"/>
    </source>
</evidence>
<sequence>MINDRLPFAYIGAALTVGTLMALPLPAQAEVHGGTAKNGAHVDLTFASAPGRGGGGEEETPPAKKPRKEIRQHRPARHIAQAPRKHYKYFVHQPEEVSVRSEHGGGGGYRHHRGNHGHHHNRHFTDDTYLLRQLRRYHSRQEALEAINRQSNRWLHPRPEKVEPRDGKGHNATVGEREKPNRDSGRIGR</sequence>
<name>A0A7W8Z8X4_9ACTN</name>
<feature type="signal peptide" evidence="2">
    <location>
        <begin position="1"/>
        <end position="29"/>
    </location>
</feature>
<evidence type="ECO:0008006" key="5">
    <source>
        <dbReference type="Google" id="ProtNLM"/>
    </source>
</evidence>
<dbReference type="AlphaFoldDB" id="A0A7W8Z8X4"/>
<keyword evidence="4" id="KW-1185">Reference proteome</keyword>